<name>A0ABT4UND2_9BACT</name>
<dbReference type="RefSeq" id="WP_407032686.1">
    <property type="nucleotide sequence ID" value="NZ_JAQGEF010000028.1"/>
</dbReference>
<gene>
    <name evidence="1" type="ORF">O3P16_16185</name>
</gene>
<sequence length="340" mass="38503">MKKGILTIITFFSILIVFGQNGLKSGNLFLLLKSSKTISINSLEKDKIKEHKKFAITKKSIYATDQTNKVAILDTSKNIIKIFDIQNSTEITLTIPFGLKSKSILLNNDNLFIGGELEQEMLVQYHIKSGKWYSLEIPDQLRYPGKAIDDIIINDSMLIAVDNIVTPKYILYYLLNSTGKISLLHFKHLKSNGAYENIHQARITKNYLGLISSTFSGYSGASFHITIYDNLELTSSFAISSNQQDKDYHSFTDFLIINDKLVIASYKKGLGIIDINKSYFKDDKIYSFDVFNAPVSTSLIKYFDYKNAVIKKLTIIPNTEQIVITLKSQKGKIKNEVKSI</sequence>
<dbReference type="Proteomes" id="UP001210231">
    <property type="component" value="Unassembled WGS sequence"/>
</dbReference>
<reference evidence="1 2" key="1">
    <citation type="submission" date="2022-12" db="EMBL/GenBank/DDBJ databases">
        <title>Chitinophagaceae gen. sp. nov., a new member of the family Chitinophagaceae, isolated from soil in a chemical factory.</title>
        <authorList>
            <person name="Ke Z."/>
        </authorList>
    </citation>
    <scope>NUCLEOTIDE SEQUENCE [LARGE SCALE GENOMIC DNA]</scope>
    <source>
        <strain evidence="1 2">LY-5</strain>
    </source>
</reference>
<dbReference type="EMBL" id="JAQGEF010000028">
    <property type="protein sequence ID" value="MDA3616357.1"/>
    <property type="molecule type" value="Genomic_DNA"/>
</dbReference>
<organism evidence="1 2">
    <name type="scientific">Polluticaenibacter yanchengensis</name>
    <dbReference type="NCBI Taxonomy" id="3014562"/>
    <lineage>
        <taxon>Bacteria</taxon>
        <taxon>Pseudomonadati</taxon>
        <taxon>Bacteroidota</taxon>
        <taxon>Chitinophagia</taxon>
        <taxon>Chitinophagales</taxon>
        <taxon>Chitinophagaceae</taxon>
        <taxon>Polluticaenibacter</taxon>
    </lineage>
</organism>
<evidence type="ECO:0000313" key="2">
    <source>
        <dbReference type="Proteomes" id="UP001210231"/>
    </source>
</evidence>
<comment type="caution">
    <text evidence="1">The sequence shown here is derived from an EMBL/GenBank/DDBJ whole genome shotgun (WGS) entry which is preliminary data.</text>
</comment>
<proteinExistence type="predicted"/>
<protein>
    <submittedName>
        <fullName evidence="1">Uncharacterized protein</fullName>
    </submittedName>
</protein>
<accession>A0ABT4UND2</accession>
<keyword evidence="2" id="KW-1185">Reference proteome</keyword>
<evidence type="ECO:0000313" key="1">
    <source>
        <dbReference type="EMBL" id="MDA3616357.1"/>
    </source>
</evidence>